<keyword evidence="6 7" id="KW-0472">Membrane</keyword>
<evidence type="ECO:0000259" key="8">
    <source>
        <dbReference type="Pfam" id="PF00892"/>
    </source>
</evidence>
<feature type="transmembrane region" description="Helical" evidence="7">
    <location>
        <begin position="131"/>
        <end position="149"/>
    </location>
</feature>
<evidence type="ECO:0000256" key="3">
    <source>
        <dbReference type="ARBA" id="ARBA00022475"/>
    </source>
</evidence>
<sequence length="300" mass="32931">MEKRKLGLGLAAAGPVLWGSSGTVAQNLFDHHDISPTWLVAIRMIFAGFLLLVYGATQHQDILAVFKNKHDSFKLLLFTLFGMTAVQLTYFMAISTGNAATATILQYLSPIMIILYLAIKDWVLPSRIDALSVIIAIIGTALIVTQGNFQSLALPLPAIIWGILAAVGAAVYTLMPQQLLRRYGAIAVVGWSMFLGGIITGIYYRVWEATPSMNLSAFIQILFVIIFGTMLAYLFFLQSLEYILPTTASVLGAIEPMSAAILSFLFLHVSFNLYGIIGILFVISVTFLQFIYAQKMTQTN</sequence>
<evidence type="ECO:0000313" key="9">
    <source>
        <dbReference type="EMBL" id="TDG68799.1"/>
    </source>
</evidence>
<name>A0A4R5N9I2_9LACO</name>
<keyword evidence="3" id="KW-1003">Cell membrane</keyword>
<comment type="caution">
    <text evidence="9">The sequence shown here is derived from an EMBL/GenBank/DDBJ whole genome shotgun (WGS) entry which is preliminary data.</text>
</comment>
<keyword evidence="4 7" id="KW-0812">Transmembrane</keyword>
<dbReference type="InterPro" id="IPR050638">
    <property type="entry name" value="AA-Vitamin_Transporters"/>
</dbReference>
<feature type="transmembrane region" description="Helical" evidence="7">
    <location>
        <begin position="217"/>
        <end position="236"/>
    </location>
</feature>
<dbReference type="Proteomes" id="UP000295681">
    <property type="component" value="Unassembled WGS sequence"/>
</dbReference>
<dbReference type="Pfam" id="PF00892">
    <property type="entry name" value="EamA"/>
    <property type="match status" value="2"/>
</dbReference>
<dbReference type="AlphaFoldDB" id="A0A4R5N9I2"/>
<evidence type="ECO:0000256" key="4">
    <source>
        <dbReference type="ARBA" id="ARBA00022692"/>
    </source>
</evidence>
<evidence type="ECO:0000256" key="1">
    <source>
        <dbReference type="ARBA" id="ARBA00004651"/>
    </source>
</evidence>
<accession>A0A4R5N9I2</accession>
<feature type="transmembrane region" description="Helical" evidence="7">
    <location>
        <begin position="248"/>
        <end position="267"/>
    </location>
</feature>
<feature type="transmembrane region" description="Helical" evidence="7">
    <location>
        <begin position="99"/>
        <end position="119"/>
    </location>
</feature>
<comment type="subcellular location">
    <subcellularLocation>
        <location evidence="1">Cell membrane</location>
        <topology evidence="1">Multi-pass membrane protein</topology>
    </subcellularLocation>
</comment>
<feature type="transmembrane region" description="Helical" evidence="7">
    <location>
        <begin position="35"/>
        <end position="54"/>
    </location>
</feature>
<dbReference type="RefSeq" id="WP_133264276.1">
    <property type="nucleotide sequence ID" value="NZ_JAGYGP010000002.1"/>
</dbReference>
<evidence type="ECO:0000256" key="2">
    <source>
        <dbReference type="ARBA" id="ARBA00007362"/>
    </source>
</evidence>
<evidence type="ECO:0000256" key="5">
    <source>
        <dbReference type="ARBA" id="ARBA00022989"/>
    </source>
</evidence>
<comment type="similarity">
    <text evidence="2">Belongs to the EamA transporter family.</text>
</comment>
<feature type="transmembrane region" description="Helical" evidence="7">
    <location>
        <begin position="273"/>
        <end position="293"/>
    </location>
</feature>
<gene>
    <name evidence="9" type="ORF">C5L23_000718</name>
</gene>
<dbReference type="SUPFAM" id="SSF103481">
    <property type="entry name" value="Multidrug resistance efflux transporter EmrE"/>
    <property type="match status" value="2"/>
</dbReference>
<feature type="transmembrane region" description="Helical" evidence="7">
    <location>
        <begin position="75"/>
        <end position="93"/>
    </location>
</feature>
<feature type="domain" description="EamA" evidence="8">
    <location>
        <begin position="6"/>
        <end position="145"/>
    </location>
</feature>
<dbReference type="PANTHER" id="PTHR32322:SF18">
    <property type="entry name" value="S-ADENOSYLMETHIONINE_S-ADENOSYLHOMOCYSTEINE TRANSPORTER"/>
    <property type="match status" value="1"/>
</dbReference>
<keyword evidence="5 7" id="KW-1133">Transmembrane helix</keyword>
<dbReference type="InterPro" id="IPR037185">
    <property type="entry name" value="EmrE-like"/>
</dbReference>
<feature type="transmembrane region" description="Helical" evidence="7">
    <location>
        <begin position="186"/>
        <end position="205"/>
    </location>
</feature>
<evidence type="ECO:0000256" key="7">
    <source>
        <dbReference type="SAM" id="Phobius"/>
    </source>
</evidence>
<evidence type="ECO:0000313" key="10">
    <source>
        <dbReference type="Proteomes" id="UP000295681"/>
    </source>
</evidence>
<dbReference type="EMBL" id="PUFI01000009">
    <property type="protein sequence ID" value="TDG68799.1"/>
    <property type="molecule type" value="Genomic_DNA"/>
</dbReference>
<protein>
    <recommendedName>
        <fullName evidence="8">EamA domain-containing protein</fullName>
    </recommendedName>
</protein>
<dbReference type="GO" id="GO:0005886">
    <property type="term" value="C:plasma membrane"/>
    <property type="evidence" value="ECO:0007669"/>
    <property type="project" value="UniProtKB-SubCell"/>
</dbReference>
<feature type="transmembrane region" description="Helical" evidence="7">
    <location>
        <begin position="155"/>
        <end position="174"/>
    </location>
</feature>
<dbReference type="InterPro" id="IPR000620">
    <property type="entry name" value="EamA_dom"/>
</dbReference>
<organism evidence="9 10">
    <name type="scientific">Leuconostoc fallax</name>
    <dbReference type="NCBI Taxonomy" id="1251"/>
    <lineage>
        <taxon>Bacteria</taxon>
        <taxon>Bacillati</taxon>
        <taxon>Bacillota</taxon>
        <taxon>Bacilli</taxon>
        <taxon>Lactobacillales</taxon>
        <taxon>Lactobacillaceae</taxon>
        <taxon>Leuconostoc</taxon>
    </lineage>
</organism>
<feature type="domain" description="EamA" evidence="8">
    <location>
        <begin position="157"/>
        <end position="288"/>
    </location>
</feature>
<proteinExistence type="inferred from homology"/>
<reference evidence="9 10" key="1">
    <citation type="journal article" date="2019" name="Appl. Microbiol. Biotechnol.">
        <title>Uncovering carbohydrate metabolism through a genotype-phenotype association study of 56 lactic acid bacteria genomes.</title>
        <authorList>
            <person name="Buron-Moles G."/>
            <person name="Chailyan A."/>
            <person name="Dolejs I."/>
            <person name="Forster J."/>
            <person name="Miks M.H."/>
        </authorList>
    </citation>
    <scope>NUCLEOTIDE SEQUENCE [LARGE SCALE GENOMIC DNA]</scope>
    <source>
        <strain evidence="9 10">ATCC 700006</strain>
    </source>
</reference>
<keyword evidence="10" id="KW-1185">Reference proteome</keyword>
<evidence type="ECO:0000256" key="6">
    <source>
        <dbReference type="ARBA" id="ARBA00023136"/>
    </source>
</evidence>
<dbReference type="PANTHER" id="PTHR32322">
    <property type="entry name" value="INNER MEMBRANE TRANSPORTER"/>
    <property type="match status" value="1"/>
</dbReference>